<sequence length="205" mass="21220">MTVTRARLRRRACQASPVLLALLLPAPAAATTYQALCGNNPCTVNLDANGIGDRKSFIPIGRIARWYAGGQEAYDSTNGTVGAVGGGTAGAIAGGLLLGPIGLVGGMVGGALAGSRAGKTADLYFTVVGYDSGGDRTTLNFRFVNPRPANQLKQELAVLTGLAMGETRSLAELQRQRDGLPQRLGNGSGPQSIPSQSYVSPSRYR</sequence>
<evidence type="ECO:0008006" key="5">
    <source>
        <dbReference type="Google" id="ProtNLM"/>
    </source>
</evidence>
<reference evidence="3 4" key="1">
    <citation type="submission" date="2023-12" db="EMBL/GenBank/DDBJ databases">
        <title>Baltic Sea Cyanobacteria.</title>
        <authorList>
            <person name="Delbaje E."/>
            <person name="Fewer D.P."/>
            <person name="Shishido T.K."/>
        </authorList>
    </citation>
    <scope>NUCLEOTIDE SEQUENCE [LARGE SCALE GENOMIC DNA]</scope>
    <source>
        <strain evidence="3 4">UHCC 0139</strain>
    </source>
</reference>
<proteinExistence type="predicted"/>
<keyword evidence="4" id="KW-1185">Reference proteome</keyword>
<feature type="signal peptide" evidence="2">
    <location>
        <begin position="1"/>
        <end position="30"/>
    </location>
</feature>
<evidence type="ECO:0000313" key="4">
    <source>
        <dbReference type="Proteomes" id="UP001304461"/>
    </source>
</evidence>
<evidence type="ECO:0000313" key="3">
    <source>
        <dbReference type="EMBL" id="MEA5392404.1"/>
    </source>
</evidence>
<accession>A0ABU5RX97</accession>
<name>A0ABU5RX97_9CYAN</name>
<keyword evidence="2" id="KW-0732">Signal</keyword>
<evidence type="ECO:0000256" key="2">
    <source>
        <dbReference type="SAM" id="SignalP"/>
    </source>
</evidence>
<feature type="region of interest" description="Disordered" evidence="1">
    <location>
        <begin position="180"/>
        <end position="205"/>
    </location>
</feature>
<feature type="chain" id="PRO_5045844338" description="Glycine zipper domain-containing protein" evidence="2">
    <location>
        <begin position="31"/>
        <end position="205"/>
    </location>
</feature>
<organism evidence="3 4">
    <name type="scientific">Cyanobium gracile UHCC 0139</name>
    <dbReference type="NCBI Taxonomy" id="3110308"/>
    <lineage>
        <taxon>Bacteria</taxon>
        <taxon>Bacillati</taxon>
        <taxon>Cyanobacteriota</taxon>
        <taxon>Cyanophyceae</taxon>
        <taxon>Synechococcales</taxon>
        <taxon>Prochlorococcaceae</taxon>
        <taxon>Cyanobium</taxon>
    </lineage>
</organism>
<protein>
    <recommendedName>
        <fullName evidence="5">Glycine zipper domain-containing protein</fullName>
    </recommendedName>
</protein>
<feature type="compositionally biased region" description="Polar residues" evidence="1">
    <location>
        <begin position="189"/>
        <end position="205"/>
    </location>
</feature>
<comment type="caution">
    <text evidence="3">The sequence shown here is derived from an EMBL/GenBank/DDBJ whole genome shotgun (WGS) entry which is preliminary data.</text>
</comment>
<evidence type="ECO:0000256" key="1">
    <source>
        <dbReference type="SAM" id="MobiDB-lite"/>
    </source>
</evidence>
<gene>
    <name evidence="3" type="ORF">VB738_14165</name>
</gene>
<dbReference type="EMBL" id="JAYGHX010000010">
    <property type="protein sequence ID" value="MEA5392404.1"/>
    <property type="molecule type" value="Genomic_DNA"/>
</dbReference>
<dbReference type="RefSeq" id="WP_323306354.1">
    <property type="nucleotide sequence ID" value="NZ_JAYGHX010000010.1"/>
</dbReference>
<dbReference type="Proteomes" id="UP001304461">
    <property type="component" value="Unassembled WGS sequence"/>
</dbReference>